<dbReference type="GO" id="GO:0005506">
    <property type="term" value="F:iron ion binding"/>
    <property type="evidence" value="ECO:0007669"/>
    <property type="project" value="InterPro"/>
</dbReference>
<dbReference type="PANTHER" id="PTHR45444:SF3">
    <property type="entry name" value="XANTHINE DEHYDROGENASE"/>
    <property type="match status" value="1"/>
</dbReference>
<accession>A0A5E4BM98</accession>
<gene>
    <name evidence="2" type="ORF">MONAX_5E036975</name>
</gene>
<protein>
    <recommendedName>
        <fullName evidence="1">[2Fe-2S]-binding domain-containing protein</fullName>
    </recommendedName>
</protein>
<dbReference type="AlphaFoldDB" id="A0A5E4BM98"/>
<dbReference type="PANTHER" id="PTHR45444">
    <property type="entry name" value="XANTHINE DEHYDROGENASE"/>
    <property type="match status" value="1"/>
</dbReference>
<keyword evidence="3" id="KW-1185">Reference proteome</keyword>
<dbReference type="InterPro" id="IPR016208">
    <property type="entry name" value="Ald_Oxase/xanthine_DH-like"/>
</dbReference>
<organism evidence="2 3">
    <name type="scientific">Marmota monax</name>
    <name type="common">Woodchuck</name>
    <dbReference type="NCBI Taxonomy" id="9995"/>
    <lineage>
        <taxon>Eukaryota</taxon>
        <taxon>Metazoa</taxon>
        <taxon>Chordata</taxon>
        <taxon>Craniata</taxon>
        <taxon>Vertebrata</taxon>
        <taxon>Euteleostomi</taxon>
        <taxon>Mammalia</taxon>
        <taxon>Eutheria</taxon>
        <taxon>Euarchontoglires</taxon>
        <taxon>Glires</taxon>
        <taxon>Rodentia</taxon>
        <taxon>Sciuromorpha</taxon>
        <taxon>Sciuridae</taxon>
        <taxon>Xerinae</taxon>
        <taxon>Marmotini</taxon>
        <taxon>Marmota</taxon>
    </lineage>
</organism>
<dbReference type="Gene3D" id="1.10.150.120">
    <property type="entry name" value="[2Fe-2S]-binding domain"/>
    <property type="match status" value="1"/>
</dbReference>
<dbReference type="EMBL" id="CABDUW010000511">
    <property type="protein sequence ID" value="VTJ70555.1"/>
    <property type="molecule type" value="Genomic_DNA"/>
</dbReference>
<evidence type="ECO:0000313" key="2">
    <source>
        <dbReference type="EMBL" id="VTJ70555.1"/>
    </source>
</evidence>
<dbReference type="SUPFAM" id="SSF47741">
    <property type="entry name" value="CO dehydrogenase ISP C-domain like"/>
    <property type="match status" value="1"/>
</dbReference>
<dbReference type="InterPro" id="IPR036884">
    <property type="entry name" value="2Fe-2S-bd_dom_sf"/>
</dbReference>
<comment type="caution">
    <text evidence="2">The sequence shown here is derived from an EMBL/GenBank/DDBJ whole genome shotgun (WGS) entry which is preliminary data.</text>
</comment>
<reference evidence="2" key="1">
    <citation type="submission" date="2019-04" db="EMBL/GenBank/DDBJ databases">
        <authorList>
            <person name="Alioto T."/>
            <person name="Alioto T."/>
        </authorList>
    </citation>
    <scope>NUCLEOTIDE SEQUENCE [LARGE SCALE GENOMIC DNA]</scope>
</reference>
<dbReference type="Pfam" id="PF01799">
    <property type="entry name" value="Fer2_2"/>
    <property type="match status" value="1"/>
</dbReference>
<name>A0A5E4BM98_MARMO</name>
<evidence type="ECO:0000313" key="3">
    <source>
        <dbReference type="Proteomes" id="UP000335636"/>
    </source>
</evidence>
<dbReference type="InterPro" id="IPR012675">
    <property type="entry name" value="Beta-grasp_dom_sf"/>
</dbReference>
<sequence length="131" mass="13958">MSWRTGRGTHHGLGESVSQAQNMAVGEEAVAPARHYPVTECLVPICCLYGAAVTTVEGVGSIKTRIHPVQERLAKCHGTQCGFCSPGMVMSIYTLLRNHPEPAPEQIMEALGGESSWSCVGRSQSKKCSGS</sequence>
<dbReference type="Proteomes" id="UP000335636">
    <property type="component" value="Unassembled WGS sequence"/>
</dbReference>
<dbReference type="InterPro" id="IPR002888">
    <property type="entry name" value="2Fe-2S-bd"/>
</dbReference>
<feature type="domain" description="[2Fe-2S]-binding" evidence="1">
    <location>
        <begin position="55"/>
        <end position="114"/>
    </location>
</feature>
<dbReference type="GO" id="GO:0016491">
    <property type="term" value="F:oxidoreductase activity"/>
    <property type="evidence" value="ECO:0007669"/>
    <property type="project" value="InterPro"/>
</dbReference>
<dbReference type="Gene3D" id="3.10.20.30">
    <property type="match status" value="1"/>
</dbReference>
<evidence type="ECO:0000259" key="1">
    <source>
        <dbReference type="Pfam" id="PF01799"/>
    </source>
</evidence>
<proteinExistence type="predicted"/>